<organism evidence="2 3">
    <name type="scientific">Mobilicoccus caccae</name>
    <dbReference type="NCBI Taxonomy" id="1859295"/>
    <lineage>
        <taxon>Bacteria</taxon>
        <taxon>Bacillati</taxon>
        <taxon>Actinomycetota</taxon>
        <taxon>Actinomycetes</taxon>
        <taxon>Micrococcales</taxon>
        <taxon>Dermatophilaceae</taxon>
        <taxon>Mobilicoccus</taxon>
    </lineage>
</organism>
<name>A0ABQ6IV16_9MICO</name>
<evidence type="ECO:0000256" key="1">
    <source>
        <dbReference type="SAM" id="MobiDB-lite"/>
    </source>
</evidence>
<evidence type="ECO:0000313" key="3">
    <source>
        <dbReference type="Proteomes" id="UP001157126"/>
    </source>
</evidence>
<feature type="compositionally biased region" description="Polar residues" evidence="1">
    <location>
        <begin position="143"/>
        <end position="152"/>
    </location>
</feature>
<accession>A0ABQ6IV16</accession>
<feature type="region of interest" description="Disordered" evidence="1">
    <location>
        <begin position="122"/>
        <end position="158"/>
    </location>
</feature>
<feature type="compositionally biased region" description="Polar residues" evidence="1">
    <location>
        <begin position="1"/>
        <end position="10"/>
    </location>
</feature>
<evidence type="ECO:0000313" key="2">
    <source>
        <dbReference type="EMBL" id="GMA41783.1"/>
    </source>
</evidence>
<feature type="region of interest" description="Disordered" evidence="1">
    <location>
        <begin position="1"/>
        <end position="69"/>
    </location>
</feature>
<dbReference type="EMBL" id="BSUO01000001">
    <property type="protein sequence ID" value="GMA41783.1"/>
    <property type="molecule type" value="Genomic_DNA"/>
</dbReference>
<reference evidence="3" key="1">
    <citation type="journal article" date="2019" name="Int. J. Syst. Evol. Microbiol.">
        <title>The Global Catalogue of Microorganisms (GCM) 10K type strain sequencing project: providing services to taxonomists for standard genome sequencing and annotation.</title>
        <authorList>
            <consortium name="The Broad Institute Genomics Platform"/>
            <consortium name="The Broad Institute Genome Sequencing Center for Infectious Disease"/>
            <person name="Wu L."/>
            <person name="Ma J."/>
        </authorList>
    </citation>
    <scope>NUCLEOTIDE SEQUENCE [LARGE SCALE GENOMIC DNA]</scope>
    <source>
        <strain evidence="3">NBRC 113072</strain>
    </source>
</reference>
<proteinExistence type="predicted"/>
<dbReference type="RefSeq" id="WP_284305302.1">
    <property type="nucleotide sequence ID" value="NZ_BSUO01000001.1"/>
</dbReference>
<protein>
    <submittedName>
        <fullName evidence="2">Uncharacterized protein</fullName>
    </submittedName>
</protein>
<comment type="caution">
    <text evidence="2">The sequence shown here is derived from an EMBL/GenBank/DDBJ whole genome shotgun (WGS) entry which is preliminary data.</text>
</comment>
<sequence>MTNDQQQPTERTPDDLEVTHGPPADDEEQPDTPDATEGEENDDTGGDKATKMRKRAQAAEAERDDLRSQVQALQRQVIEQVSRLYRPAALWATGADPAALFNTDGTLDRAALDAAEDTAIQQLGVSRAPRPDPSQGPSGARDATTTWGQAFQNALHDQ</sequence>
<dbReference type="Proteomes" id="UP001157126">
    <property type="component" value="Unassembled WGS sequence"/>
</dbReference>
<keyword evidence="3" id="KW-1185">Reference proteome</keyword>
<feature type="compositionally biased region" description="Acidic residues" evidence="1">
    <location>
        <begin position="24"/>
        <end position="44"/>
    </location>
</feature>
<gene>
    <name evidence="2" type="ORF">GCM10025883_38280</name>
</gene>